<feature type="transmembrane region" description="Helical" evidence="1">
    <location>
        <begin position="71"/>
        <end position="90"/>
    </location>
</feature>
<accession>A0AAP1WFI4</accession>
<evidence type="ECO:0000313" key="2">
    <source>
        <dbReference type="EMBL" id="MBE7694344.1"/>
    </source>
</evidence>
<organism evidence="2 3">
    <name type="scientific">Tenacibaculum finnmarkense genomovar finnmarkense</name>
    <dbReference type="NCBI Taxonomy" id="1458503"/>
    <lineage>
        <taxon>Bacteria</taxon>
        <taxon>Pseudomonadati</taxon>
        <taxon>Bacteroidota</taxon>
        <taxon>Flavobacteriia</taxon>
        <taxon>Flavobacteriales</taxon>
        <taxon>Flavobacteriaceae</taxon>
        <taxon>Tenacibaculum</taxon>
        <taxon>Tenacibaculum finnmarkense</taxon>
    </lineage>
</organism>
<evidence type="ECO:0000313" key="3">
    <source>
        <dbReference type="Proteomes" id="UP000806077"/>
    </source>
</evidence>
<dbReference type="AlphaFoldDB" id="A0AAP1WFI4"/>
<keyword evidence="1" id="KW-0472">Membrane</keyword>
<dbReference type="EMBL" id="WXXV01000002">
    <property type="protein sequence ID" value="MBE7694344.1"/>
    <property type="molecule type" value="Genomic_DNA"/>
</dbReference>
<keyword evidence="3" id="KW-1185">Reference proteome</keyword>
<keyword evidence="1" id="KW-0812">Transmembrane</keyword>
<feature type="transmembrane region" description="Helical" evidence="1">
    <location>
        <begin position="32"/>
        <end position="51"/>
    </location>
</feature>
<keyword evidence="1" id="KW-1133">Transmembrane helix</keyword>
<reference evidence="2 3" key="1">
    <citation type="journal article" date="2020" name="Int. J. Syst. Evol. Microbiol.">
        <title>Tenacibaculum piscium sp. nov., isolated from skin ulcers of sea-farmed fish, and description of Tenacibaculum finnmarkense sp. nov. with subdivision into genomovars finnmarkense and ulcerans.</title>
        <authorList>
            <person name="Olsen A.B."/>
            <person name="Spilsberg B."/>
            <person name="Nilsen H.K."/>
            <person name="Lagesen K."/>
            <person name="Gulla S."/>
            <person name="Avendano-Herrera R."/>
            <person name="Irgang R."/>
            <person name="Duchaud E."/>
            <person name="Colquhoun D.J."/>
        </authorList>
    </citation>
    <scope>NUCLEOTIDE SEQUENCE [LARGE SCALE GENOMIC DNA]</scope>
    <source>
        <strain evidence="2 3">TNO037</strain>
    </source>
</reference>
<protein>
    <submittedName>
        <fullName evidence="2">Uncharacterized protein</fullName>
    </submittedName>
</protein>
<feature type="transmembrane region" description="Helical" evidence="1">
    <location>
        <begin position="6"/>
        <end position="25"/>
    </location>
</feature>
<gene>
    <name evidence="2" type="ORF">F7645_02710</name>
</gene>
<sequence length="100" mass="10864">MTATLISLISILIGIFGANMIGYCFKKYSFGLTGNTIAGVFGSVFLIKSFGRLGFSPKFIVQVEHINYALFSLNSIVSFLGGAVAVFLIYQLKNKLGKKK</sequence>
<name>A0AAP1WFI4_9FLAO</name>
<dbReference type="RefSeq" id="WP_101955606.1">
    <property type="nucleotide sequence ID" value="NZ_JAFMUA010000002.1"/>
</dbReference>
<proteinExistence type="predicted"/>
<dbReference type="Proteomes" id="UP000806077">
    <property type="component" value="Unassembled WGS sequence"/>
</dbReference>
<evidence type="ECO:0000256" key="1">
    <source>
        <dbReference type="SAM" id="Phobius"/>
    </source>
</evidence>
<comment type="caution">
    <text evidence="2">The sequence shown here is derived from an EMBL/GenBank/DDBJ whole genome shotgun (WGS) entry which is preliminary data.</text>
</comment>